<feature type="region of interest" description="Disordered" evidence="1">
    <location>
        <begin position="619"/>
        <end position="650"/>
    </location>
</feature>
<evidence type="ECO:0008006" key="6">
    <source>
        <dbReference type="Google" id="ProtNLM"/>
    </source>
</evidence>
<feature type="compositionally biased region" description="Polar residues" evidence="1">
    <location>
        <begin position="739"/>
        <end position="760"/>
    </location>
</feature>
<dbReference type="CDD" id="cd00882">
    <property type="entry name" value="Ras_like_GTPase"/>
    <property type="match status" value="1"/>
</dbReference>
<comment type="caution">
    <text evidence="4">The sequence shown here is derived from an EMBL/GenBank/DDBJ whole genome shotgun (WGS) entry which is preliminary data.</text>
</comment>
<evidence type="ECO:0000313" key="5">
    <source>
        <dbReference type="Proteomes" id="UP001353858"/>
    </source>
</evidence>
<evidence type="ECO:0000313" key="4">
    <source>
        <dbReference type="EMBL" id="KAK4872827.1"/>
    </source>
</evidence>
<feature type="compositionally biased region" description="Basic residues" evidence="1">
    <location>
        <begin position="790"/>
        <end position="806"/>
    </location>
</feature>
<dbReference type="GO" id="GO:0005525">
    <property type="term" value="F:GTP binding"/>
    <property type="evidence" value="ECO:0007669"/>
    <property type="project" value="InterPro"/>
</dbReference>
<dbReference type="PROSITE" id="PS00675">
    <property type="entry name" value="SIGMA54_INTERACT_1"/>
    <property type="match status" value="1"/>
</dbReference>
<sequence>MSKDNKKNQQKSDRDELPSIESMLKNLKIPKDNRDINILILGETGVGKSTFINAFLNYISFASLSQAKNGKFQVVIPSQFTITDENYKERVIKVGEDHNESIEIGASATQACRSYVYPVKGSNLKIRLIDTPGVGDTRGIEQDNVNFENVLSFIGELKYLNAICILLKPNNSRLTVMFEFCIKQLLSRLEKSASENLIFVFTNTRSTFYRPGETLPSLKKLLGTVKGVDIACEKKNIFCTDNESFRFLAALKNKVQFTPTDVNNFSQSWTQSYEECLRMIKYIVGDAYNPGIVPHDVKNTISVNEARRLIVQLSQPLAEIAQLINDNIRAANVHQDHLQFTNTSLTQLRLKLYIPIIDLKVTKLNQPTTVCTSVQCSKVYEVGGKKKWHYHQKCHSPCYLSNVPKEIIGSPELTKCAAMNANGECKKCSCRYEVHMHIYYETEAFENKLEDELVKTKIVTKEQAMQSAQNLSLKLSNRLSKLNKERETIIKTTAKFACFLKMNAITPYNDAYEAYLEYLIDREKSMGDVTDFEMIKQLERILREYFEEKSAILNAMSEAQDGSSLITADEIISSIQHLYSLELFGDRIREMVEAQNRARKDENKSETKEFVLEEVQRGLQKQVRGRGGRGRQQNLRVSTNRSQNYNQNPWSHPNQCVNENPWRNPNPHHGPQYGSNVVVNQDGLGNIEMKVYPSHSRNYYDPPRTPEGMNYPYHNYPEYSYNRMPPPPAYSSHPPYTQPPSLFQTNYQPPNYYSATNTERPAQRGSRGGGIPKSYSSQPGYHSEPETKQRRNKNRSRANTKNKRHNLNASSSSSDEEVYFSSSDRQRE</sequence>
<accession>A0AAN7PPW6</accession>
<reference evidence="5" key="1">
    <citation type="submission" date="2023-01" db="EMBL/GenBank/DDBJ databases">
        <title>Key to firefly adult light organ development and bioluminescence: homeobox transcription factors regulate luciferase expression and transportation to peroxisome.</title>
        <authorList>
            <person name="Fu X."/>
        </authorList>
    </citation>
    <scope>NUCLEOTIDE SEQUENCE [LARGE SCALE GENOMIC DNA]</scope>
</reference>
<feature type="domain" description="DUF8206" evidence="3">
    <location>
        <begin position="363"/>
        <end position="441"/>
    </location>
</feature>
<evidence type="ECO:0000259" key="2">
    <source>
        <dbReference type="Pfam" id="PF01926"/>
    </source>
</evidence>
<dbReference type="EMBL" id="JARPUR010000007">
    <property type="protein sequence ID" value="KAK4872827.1"/>
    <property type="molecule type" value="Genomic_DNA"/>
</dbReference>
<dbReference type="PANTHER" id="PTHR32046:SF11">
    <property type="entry name" value="IMMUNE-ASSOCIATED NUCLEOTIDE-BINDING PROTEIN 10-LIKE"/>
    <property type="match status" value="1"/>
</dbReference>
<feature type="compositionally biased region" description="Polar residues" evidence="1">
    <location>
        <begin position="634"/>
        <end position="650"/>
    </location>
</feature>
<evidence type="ECO:0000259" key="3">
    <source>
        <dbReference type="Pfam" id="PF26633"/>
    </source>
</evidence>
<dbReference type="PANTHER" id="PTHR32046">
    <property type="entry name" value="G DOMAIN-CONTAINING PROTEIN"/>
    <property type="match status" value="1"/>
</dbReference>
<feature type="region of interest" description="Disordered" evidence="1">
    <location>
        <begin position="729"/>
        <end position="828"/>
    </location>
</feature>
<dbReference type="InterPro" id="IPR027417">
    <property type="entry name" value="P-loop_NTPase"/>
</dbReference>
<dbReference type="Pfam" id="PF26633">
    <property type="entry name" value="DUF8206"/>
    <property type="match status" value="1"/>
</dbReference>
<evidence type="ECO:0000256" key="1">
    <source>
        <dbReference type="SAM" id="MobiDB-lite"/>
    </source>
</evidence>
<dbReference type="Proteomes" id="UP001353858">
    <property type="component" value="Unassembled WGS sequence"/>
</dbReference>
<dbReference type="AlphaFoldDB" id="A0AAN7PPW6"/>
<dbReference type="Gene3D" id="3.40.50.300">
    <property type="entry name" value="P-loop containing nucleotide triphosphate hydrolases"/>
    <property type="match status" value="1"/>
</dbReference>
<feature type="compositionally biased region" description="Low complexity" evidence="1">
    <location>
        <begin position="819"/>
        <end position="828"/>
    </location>
</feature>
<gene>
    <name evidence="4" type="ORF">RN001_014856</name>
</gene>
<dbReference type="Pfam" id="PF01926">
    <property type="entry name" value="MMR_HSR1"/>
    <property type="match status" value="1"/>
</dbReference>
<name>A0AAN7PPW6_9COLE</name>
<organism evidence="4 5">
    <name type="scientific">Aquatica leii</name>
    <dbReference type="NCBI Taxonomy" id="1421715"/>
    <lineage>
        <taxon>Eukaryota</taxon>
        <taxon>Metazoa</taxon>
        <taxon>Ecdysozoa</taxon>
        <taxon>Arthropoda</taxon>
        <taxon>Hexapoda</taxon>
        <taxon>Insecta</taxon>
        <taxon>Pterygota</taxon>
        <taxon>Neoptera</taxon>
        <taxon>Endopterygota</taxon>
        <taxon>Coleoptera</taxon>
        <taxon>Polyphaga</taxon>
        <taxon>Elateriformia</taxon>
        <taxon>Elateroidea</taxon>
        <taxon>Lampyridae</taxon>
        <taxon>Luciolinae</taxon>
        <taxon>Aquatica</taxon>
    </lineage>
</organism>
<proteinExistence type="predicted"/>
<dbReference type="SUPFAM" id="SSF52540">
    <property type="entry name" value="P-loop containing nucleoside triphosphate hydrolases"/>
    <property type="match status" value="1"/>
</dbReference>
<keyword evidence="5" id="KW-1185">Reference proteome</keyword>
<dbReference type="InterPro" id="IPR006073">
    <property type="entry name" value="GTP-bd"/>
</dbReference>
<feature type="domain" description="G" evidence="2">
    <location>
        <begin position="38"/>
        <end position="169"/>
    </location>
</feature>
<dbReference type="InterPro" id="IPR058519">
    <property type="entry name" value="DUF8206"/>
</dbReference>
<dbReference type="InterPro" id="IPR025662">
    <property type="entry name" value="Sigma_54_int_dom_ATP-bd_1"/>
</dbReference>
<protein>
    <recommendedName>
        <fullName evidence="6">G domain-containing protein</fullName>
    </recommendedName>
</protein>